<dbReference type="AlphaFoldDB" id="A0A4R3VMN2"/>
<dbReference type="InterPro" id="IPR043128">
    <property type="entry name" value="Rev_trsase/Diguanyl_cyclase"/>
</dbReference>
<dbReference type="Gene3D" id="3.30.70.270">
    <property type="match status" value="1"/>
</dbReference>
<dbReference type="PROSITE" id="PS50883">
    <property type="entry name" value="EAL"/>
    <property type="match status" value="1"/>
</dbReference>
<dbReference type="InterPro" id="IPR003660">
    <property type="entry name" value="HAMP_dom"/>
</dbReference>
<dbReference type="GO" id="GO:0007165">
    <property type="term" value="P:signal transduction"/>
    <property type="evidence" value="ECO:0007669"/>
    <property type="project" value="InterPro"/>
</dbReference>
<dbReference type="PANTHER" id="PTHR33121:SF19">
    <property type="entry name" value="CYCLIC DI-GMP PHOSPHODIESTERASE PA2567"/>
    <property type="match status" value="1"/>
</dbReference>
<gene>
    <name evidence="5" type="ORF">EV671_1001180</name>
</gene>
<dbReference type="Pfam" id="PF00563">
    <property type="entry name" value="EAL"/>
    <property type="match status" value="1"/>
</dbReference>
<keyword evidence="1" id="KW-0812">Transmembrane</keyword>
<dbReference type="Proteomes" id="UP000295110">
    <property type="component" value="Unassembled WGS sequence"/>
</dbReference>
<dbReference type="InterPro" id="IPR001633">
    <property type="entry name" value="EAL_dom"/>
</dbReference>
<feature type="domain" description="GGDEF" evidence="4">
    <location>
        <begin position="299"/>
        <end position="437"/>
    </location>
</feature>
<dbReference type="Gene3D" id="3.20.20.450">
    <property type="entry name" value="EAL domain"/>
    <property type="match status" value="1"/>
</dbReference>
<dbReference type="SUPFAM" id="SSF141868">
    <property type="entry name" value="EAL domain-like"/>
    <property type="match status" value="1"/>
</dbReference>
<dbReference type="SMART" id="SM00304">
    <property type="entry name" value="HAMP"/>
    <property type="match status" value="1"/>
</dbReference>
<dbReference type="InterPro" id="IPR024478">
    <property type="entry name" value="HlyB_4HB_MCP"/>
</dbReference>
<organism evidence="5 6">
    <name type="scientific">Roseateles saccharophilus</name>
    <name type="common">Pseudomonas saccharophila</name>
    <dbReference type="NCBI Taxonomy" id="304"/>
    <lineage>
        <taxon>Bacteria</taxon>
        <taxon>Pseudomonadati</taxon>
        <taxon>Pseudomonadota</taxon>
        <taxon>Betaproteobacteria</taxon>
        <taxon>Burkholderiales</taxon>
        <taxon>Sphaerotilaceae</taxon>
        <taxon>Roseateles</taxon>
    </lineage>
</organism>
<dbReference type="SUPFAM" id="SSF158472">
    <property type="entry name" value="HAMP domain-like"/>
    <property type="match status" value="1"/>
</dbReference>
<dbReference type="PANTHER" id="PTHR33121">
    <property type="entry name" value="CYCLIC DI-GMP PHOSPHODIESTERASE PDEF"/>
    <property type="match status" value="1"/>
</dbReference>
<dbReference type="InterPro" id="IPR050706">
    <property type="entry name" value="Cyclic-di-GMP_PDE-like"/>
</dbReference>
<dbReference type="GO" id="GO:0016020">
    <property type="term" value="C:membrane"/>
    <property type="evidence" value="ECO:0007669"/>
    <property type="project" value="InterPro"/>
</dbReference>
<evidence type="ECO:0000259" key="3">
    <source>
        <dbReference type="PROSITE" id="PS50885"/>
    </source>
</evidence>
<dbReference type="OrthoDB" id="9813903at2"/>
<dbReference type="SMART" id="SM00267">
    <property type="entry name" value="GGDEF"/>
    <property type="match status" value="1"/>
</dbReference>
<dbReference type="SMART" id="SM00052">
    <property type="entry name" value="EAL"/>
    <property type="match status" value="1"/>
</dbReference>
<dbReference type="CDD" id="cd06225">
    <property type="entry name" value="HAMP"/>
    <property type="match status" value="1"/>
</dbReference>
<dbReference type="GO" id="GO:0071111">
    <property type="term" value="F:cyclic-guanylate-specific phosphodiesterase activity"/>
    <property type="evidence" value="ECO:0007669"/>
    <property type="project" value="InterPro"/>
</dbReference>
<dbReference type="CDD" id="cd01949">
    <property type="entry name" value="GGDEF"/>
    <property type="match status" value="1"/>
</dbReference>
<keyword evidence="1" id="KW-1133">Transmembrane helix</keyword>
<dbReference type="Pfam" id="PF00672">
    <property type="entry name" value="HAMP"/>
    <property type="match status" value="1"/>
</dbReference>
<dbReference type="InterPro" id="IPR029787">
    <property type="entry name" value="Nucleotide_cyclase"/>
</dbReference>
<dbReference type="InterPro" id="IPR000160">
    <property type="entry name" value="GGDEF_dom"/>
</dbReference>
<dbReference type="Pfam" id="PF00990">
    <property type="entry name" value="GGDEF"/>
    <property type="match status" value="1"/>
</dbReference>
<dbReference type="InterPro" id="IPR035919">
    <property type="entry name" value="EAL_sf"/>
</dbReference>
<dbReference type="NCBIfam" id="TIGR00254">
    <property type="entry name" value="GGDEF"/>
    <property type="match status" value="1"/>
</dbReference>
<keyword evidence="1" id="KW-0472">Membrane</keyword>
<reference evidence="5 6" key="1">
    <citation type="submission" date="2019-03" db="EMBL/GenBank/DDBJ databases">
        <title>Genomic Encyclopedia of Type Strains, Phase IV (KMG-IV): sequencing the most valuable type-strain genomes for metagenomic binning, comparative biology and taxonomic classification.</title>
        <authorList>
            <person name="Goeker M."/>
        </authorList>
    </citation>
    <scope>NUCLEOTIDE SEQUENCE [LARGE SCALE GENOMIC DNA]</scope>
    <source>
        <strain evidence="5 6">DSM 654</strain>
    </source>
</reference>
<dbReference type="PROSITE" id="PS50887">
    <property type="entry name" value="GGDEF"/>
    <property type="match status" value="1"/>
</dbReference>
<dbReference type="EMBL" id="SMBU01000001">
    <property type="protein sequence ID" value="TCV04425.1"/>
    <property type="molecule type" value="Genomic_DNA"/>
</dbReference>
<keyword evidence="6" id="KW-1185">Reference proteome</keyword>
<feature type="transmembrane region" description="Helical" evidence="1">
    <location>
        <begin position="12"/>
        <end position="31"/>
    </location>
</feature>
<accession>A0A4R3VMN2</accession>
<dbReference type="CDD" id="cd01948">
    <property type="entry name" value="EAL"/>
    <property type="match status" value="1"/>
</dbReference>
<feature type="transmembrane region" description="Helical" evidence="1">
    <location>
        <begin position="190"/>
        <end position="214"/>
    </location>
</feature>
<comment type="caution">
    <text evidence="5">The sequence shown here is derived from an EMBL/GenBank/DDBJ whole genome shotgun (WGS) entry which is preliminary data.</text>
</comment>
<protein>
    <submittedName>
        <fullName evidence="5">Diguanylate cyclase (GGDEF)-like protein</fullName>
    </submittedName>
</protein>
<feature type="domain" description="HAMP" evidence="3">
    <location>
        <begin position="211"/>
        <end position="263"/>
    </location>
</feature>
<proteinExistence type="predicted"/>
<dbReference type="PROSITE" id="PS50885">
    <property type="entry name" value="HAMP"/>
    <property type="match status" value="1"/>
</dbReference>
<name>A0A4R3VMN2_ROSSA</name>
<evidence type="ECO:0000259" key="4">
    <source>
        <dbReference type="PROSITE" id="PS50887"/>
    </source>
</evidence>
<dbReference type="Pfam" id="PF12729">
    <property type="entry name" value="4HB_MCP_1"/>
    <property type="match status" value="1"/>
</dbReference>
<evidence type="ECO:0000259" key="2">
    <source>
        <dbReference type="PROSITE" id="PS50883"/>
    </source>
</evidence>
<evidence type="ECO:0000313" key="6">
    <source>
        <dbReference type="Proteomes" id="UP000295110"/>
    </source>
</evidence>
<evidence type="ECO:0000313" key="5">
    <source>
        <dbReference type="EMBL" id="TCV04425.1"/>
    </source>
</evidence>
<dbReference type="SUPFAM" id="SSF55073">
    <property type="entry name" value="Nucleotide cyclase"/>
    <property type="match status" value="1"/>
</dbReference>
<dbReference type="RefSeq" id="WP_132569124.1">
    <property type="nucleotide sequence ID" value="NZ_CBCSGL010000004.1"/>
</dbReference>
<sequence>MRFGDLRIGVRLQLSNAALLLLTLSLAGVSIKRLDDLSRSMREAVEHRQQTLARSQSVNMNAEIAARKLLVLIGAPREGRVAAYKAIDEANRRLDEAVAMLRLANVAERVHTVFPVVEERLRAFRADYANTVDLIEADDLLAARRAIGGRTEASLTALVEALGRYNEAEQAELDHNAVALQELVARDRQIVLALCTAALVLGLTLSALVARGIVRPLALTKTSAQRIAAGHYEHRLDDRARDEVGALSRSLNQLAQAVADREAARVDAAETEALTRLPGRTRFLREGQALLHQRDQQGSMALLICLDVDRLKSINAVLGFEAGDALLKVLASRLRDACDQQSVLGRLSGGALVALLPIEADHDVSPRISRLQADLEHSLDWRGHTLDVAVTLGAAMFPADCADPAAQGSGIDLLLQRAEAAMYEAKRAKVRCMRFDPRWERARESHLSLLSALRVAVEQDHLRQFLQPKVDAVSGALVGAEALVRWQHPTRGFISPGEFIPFAEQTGRIRDLTRWMLRRAIRNLAHLPALQAPGCYLAVNISTLDLLDTDLPAWLATQLEAGGVDPSRLQLEVTESGLLASGNGPVKVLTALRAVGVTLALDDFGTGQSSLAYLQRLPVQELKIDRSFVSNVDHDTRRQNLLNAIVDLGHSLGLTVTAEGVETVGELQVLRRCGVDLIQGYLISEPINEDDFAGQSVLA</sequence>
<evidence type="ECO:0000256" key="1">
    <source>
        <dbReference type="SAM" id="Phobius"/>
    </source>
</evidence>
<feature type="domain" description="EAL" evidence="2">
    <location>
        <begin position="446"/>
        <end position="699"/>
    </location>
</feature>
<dbReference type="Gene3D" id="6.10.340.10">
    <property type="match status" value="1"/>
</dbReference>